<protein>
    <submittedName>
        <fullName evidence="5">Cadherin-like domain-containing protein</fullName>
    </submittedName>
</protein>
<evidence type="ECO:0000313" key="5">
    <source>
        <dbReference type="EMBL" id="NVP58742.1"/>
    </source>
</evidence>
<dbReference type="Pfam" id="PF16184">
    <property type="entry name" value="Cadherin_3"/>
    <property type="match status" value="1"/>
</dbReference>
<organism evidence="5 6">
    <name type="scientific">Mycoplana rhizolycopersici</name>
    <dbReference type="NCBI Taxonomy" id="2746702"/>
    <lineage>
        <taxon>Bacteria</taxon>
        <taxon>Pseudomonadati</taxon>
        <taxon>Pseudomonadota</taxon>
        <taxon>Alphaproteobacteria</taxon>
        <taxon>Hyphomicrobiales</taxon>
        <taxon>Rhizobiaceae</taxon>
        <taxon>Mycoplana</taxon>
    </lineage>
</organism>
<keyword evidence="6" id="KW-1185">Reference proteome</keyword>
<evidence type="ECO:0000256" key="2">
    <source>
        <dbReference type="ARBA" id="ARBA00022737"/>
    </source>
</evidence>
<evidence type="ECO:0000256" key="1">
    <source>
        <dbReference type="ARBA" id="ARBA00022729"/>
    </source>
</evidence>
<feature type="non-terminal residue" evidence="5">
    <location>
        <position position="195"/>
    </location>
</feature>
<dbReference type="PANTHER" id="PTHR45739:SF12">
    <property type="entry name" value="CHONDROITIN SULFATE PROTEOGLYCAN 4-LIKE ISOFORM X2"/>
    <property type="match status" value="1"/>
</dbReference>
<dbReference type="RefSeq" id="WP_176952625.1">
    <property type="nucleotide sequence ID" value="NZ_JABXYK010000059.1"/>
</dbReference>
<keyword evidence="3" id="KW-0325">Glycoprotein</keyword>
<reference evidence="5 6" key="1">
    <citation type="submission" date="2020-06" db="EMBL/GenBank/DDBJ databases">
        <title>Rhizobium sp.nov. isolated from the tomato plant.</title>
        <authorList>
            <person name="Thin K.K."/>
            <person name="Zhang X."/>
            <person name="He S."/>
        </authorList>
    </citation>
    <scope>NUCLEOTIDE SEQUENCE [LARGE SCALE GENOMIC DNA]</scope>
    <source>
        <strain evidence="5 6">DBTS2</strain>
    </source>
</reference>
<keyword evidence="2" id="KW-0677">Repeat</keyword>
<feature type="non-terminal residue" evidence="5">
    <location>
        <position position="1"/>
    </location>
</feature>
<dbReference type="Pfam" id="PF17803">
    <property type="entry name" value="Cadherin_4"/>
    <property type="match status" value="1"/>
</dbReference>
<evidence type="ECO:0000313" key="6">
    <source>
        <dbReference type="Proteomes" id="UP000659172"/>
    </source>
</evidence>
<comment type="caution">
    <text evidence="5">The sequence shown here is derived from an EMBL/GenBank/DDBJ whole genome shotgun (WGS) entry which is preliminary data.</text>
</comment>
<dbReference type="PANTHER" id="PTHR45739">
    <property type="entry name" value="MATRIX PROTEIN, PUTATIVE-RELATED"/>
    <property type="match status" value="1"/>
</dbReference>
<feature type="domain" description="RapA2 cadherin-like" evidence="4">
    <location>
        <begin position="120"/>
        <end position="183"/>
    </location>
</feature>
<name>A0ABX2QPA8_9HYPH</name>
<dbReference type="EMBL" id="JABXYK010000059">
    <property type="protein sequence ID" value="NVP58742.1"/>
    <property type="molecule type" value="Genomic_DNA"/>
</dbReference>
<evidence type="ECO:0000259" key="4">
    <source>
        <dbReference type="Pfam" id="PF17803"/>
    </source>
</evidence>
<dbReference type="PROSITE" id="PS51854">
    <property type="entry name" value="CSPG"/>
    <property type="match status" value="1"/>
</dbReference>
<dbReference type="InterPro" id="IPR040853">
    <property type="entry name" value="RapA2_cadherin-like"/>
</dbReference>
<accession>A0ABX2QPA8</accession>
<sequence length="195" mass="19760">GSTPVAGTFNLAVTPVNDAPTLTGDLKATVKEGGSYRITTADLNFSDPDDSASGVRFTVSSQTTGKVLVNGTAATSFTGAELASGKVSFVHDGSETTNASFKVSVEDGNEDGSTPVKSNFNFTVTPLNDAPTLTGDLKATVKEGGSYRITTADLNFSDPDDSASGVRFTVSAASNGKVQVNGKAATSFTGAELAS</sequence>
<dbReference type="Proteomes" id="UP000659172">
    <property type="component" value="Unassembled WGS sequence"/>
</dbReference>
<proteinExistence type="predicted"/>
<gene>
    <name evidence="5" type="ORF">HV823_26395</name>
</gene>
<evidence type="ECO:0000256" key="3">
    <source>
        <dbReference type="ARBA" id="ARBA00023180"/>
    </source>
</evidence>
<dbReference type="InterPro" id="IPR039005">
    <property type="entry name" value="CSPG_rpt"/>
</dbReference>
<dbReference type="InterPro" id="IPR051561">
    <property type="entry name" value="FRAS1_ECM"/>
</dbReference>
<keyword evidence="1" id="KW-0732">Signal</keyword>